<reference evidence="3" key="1">
    <citation type="submission" date="2025-08" db="UniProtKB">
        <authorList>
            <consortium name="Ensembl"/>
        </authorList>
    </citation>
    <scope>IDENTIFICATION</scope>
</reference>
<feature type="compositionally biased region" description="Polar residues" evidence="1">
    <location>
        <begin position="494"/>
        <end position="506"/>
    </location>
</feature>
<dbReference type="PANTHER" id="PTHR15871:SF2">
    <property type="entry name" value="PLECKSTRIN HOMOLOGY DOMAIN-CONTAINING FAMILY O MEMBER 2"/>
    <property type="match status" value="1"/>
</dbReference>
<name>A0A671UB53_SPAAU</name>
<dbReference type="GO" id="GO:0071888">
    <property type="term" value="P:macrophage apoptotic process"/>
    <property type="evidence" value="ECO:0007669"/>
    <property type="project" value="TreeGrafter"/>
</dbReference>
<dbReference type="PANTHER" id="PTHR15871">
    <property type="entry name" value="PH DOMAIN-CONTAINING PROTEIN"/>
    <property type="match status" value="1"/>
</dbReference>
<feature type="compositionally biased region" description="Basic and acidic residues" evidence="1">
    <location>
        <begin position="539"/>
        <end position="554"/>
    </location>
</feature>
<dbReference type="SMART" id="SM00233">
    <property type="entry name" value="PH"/>
    <property type="match status" value="1"/>
</dbReference>
<dbReference type="AlphaFoldDB" id="A0A671UB53"/>
<keyword evidence="4" id="KW-1185">Reference proteome</keyword>
<dbReference type="RefSeq" id="XP_030266532.1">
    <property type="nucleotide sequence ID" value="XM_030410672.1"/>
</dbReference>
<organism evidence="3 4">
    <name type="scientific">Sparus aurata</name>
    <name type="common">Gilthead sea bream</name>
    <dbReference type="NCBI Taxonomy" id="8175"/>
    <lineage>
        <taxon>Eukaryota</taxon>
        <taxon>Metazoa</taxon>
        <taxon>Chordata</taxon>
        <taxon>Craniata</taxon>
        <taxon>Vertebrata</taxon>
        <taxon>Euteleostomi</taxon>
        <taxon>Actinopterygii</taxon>
        <taxon>Neopterygii</taxon>
        <taxon>Teleostei</taxon>
        <taxon>Neoteleostei</taxon>
        <taxon>Acanthomorphata</taxon>
        <taxon>Eupercaria</taxon>
        <taxon>Spariformes</taxon>
        <taxon>Sparidae</taxon>
        <taxon>Sparus</taxon>
    </lineage>
</organism>
<feature type="domain" description="PH" evidence="2">
    <location>
        <begin position="17"/>
        <end position="120"/>
    </location>
</feature>
<dbReference type="Pfam" id="PF00169">
    <property type="entry name" value="PH"/>
    <property type="match status" value="1"/>
</dbReference>
<feature type="region of interest" description="Disordered" evidence="1">
    <location>
        <begin position="185"/>
        <end position="506"/>
    </location>
</feature>
<evidence type="ECO:0000256" key="1">
    <source>
        <dbReference type="SAM" id="MobiDB-lite"/>
    </source>
</evidence>
<accession>A0A671UB53</accession>
<dbReference type="OrthoDB" id="8860305at2759"/>
<evidence type="ECO:0000313" key="3">
    <source>
        <dbReference type="Ensembl" id="ENSSAUP00010010987.1"/>
    </source>
</evidence>
<dbReference type="GeneID" id="115577779"/>
<evidence type="ECO:0000259" key="2">
    <source>
        <dbReference type="PROSITE" id="PS50003"/>
    </source>
</evidence>
<feature type="compositionally biased region" description="Acidic residues" evidence="1">
    <location>
        <begin position="356"/>
        <end position="365"/>
    </location>
</feature>
<proteinExistence type="predicted"/>
<sequence length="726" mass="80156">MEDDTKEEPTQSKEPKFLAKAGWVKKAPGRLLASYKDRYLHVEKTEAVVYENEDLQNCLERLDLENYDKCHELKSPFKKKHRLIMIRSAKSGNKVHDVKFQAQTAEEKEAWIKALRGGINRAKNKVFDEVKIDESNNLEHVTRTRPKGNRNRRPPTRIHMKEVADMSSDGILRLDLDLEDALMPNGTHHTSVDGSETPKEARVLTPPSNACEATETQLESSTDEESQTEPELCPQKRVIKPPMPPTKEAKPCITPEDEPDTDEGIVKKVLKPPMPPSKETKPCVSSVEEATVDAKAEKISERSPDVKAVPPPTPPNKPSSSSSLSIIAEASQSRQNSHPPNPPSKEKKPSHHPMEPDQEVQDTTDEITAKEDNKKEVQGTAVKTDEADQLISTEALRTVRDDQSESPSAAGQVSEEESGETINSDINKSSDNEPLASTEALRKSPSPPPTFKKEPEKLTKCDTKYIANKETITDQHPTEREDPTALLQTALDISGSSSQAQDSLTKSGMPTVVVTLNDPVTDSLSLRPLLSYMHAEKRKKVEEKSVDSGQHSDNESEGFGSEDTLAVSTAALRGSHVGLDVLETSEDDIQIPVTDSDPDSRFLQRPEPTPPLKPSTKARSSGDLLSDTSAWTQQVRQQIRPVAGNNGAPGDDVMKLEAVVALEMEKTSELLSRVSQSQRGSDEESLPEDLLTKAMEKLKKADIVLREVQELKLAKPANNSSIRKSW</sequence>
<feature type="compositionally biased region" description="Basic and acidic residues" evidence="1">
    <location>
        <begin position="451"/>
        <end position="463"/>
    </location>
</feature>
<dbReference type="InterPro" id="IPR011993">
    <property type="entry name" value="PH-like_dom_sf"/>
</dbReference>
<dbReference type="InterPro" id="IPR001849">
    <property type="entry name" value="PH_domain"/>
</dbReference>
<dbReference type="FunCoup" id="A0A671UB53">
    <property type="interactions" value="8"/>
</dbReference>
<reference evidence="3" key="2">
    <citation type="submission" date="2025-09" db="UniProtKB">
        <authorList>
            <consortium name="Ensembl"/>
        </authorList>
    </citation>
    <scope>IDENTIFICATION</scope>
</reference>
<gene>
    <name evidence="3" type="primary">plekho2</name>
</gene>
<feature type="region of interest" description="Disordered" evidence="1">
    <location>
        <begin position="538"/>
        <end position="563"/>
    </location>
</feature>
<dbReference type="PROSITE" id="PS50003">
    <property type="entry name" value="PH_DOMAIN"/>
    <property type="match status" value="1"/>
</dbReference>
<dbReference type="InParanoid" id="A0A671UB53"/>
<dbReference type="Ensembl" id="ENSSAUT00010011688.1">
    <property type="protein sequence ID" value="ENSSAUP00010010987.1"/>
    <property type="gene ID" value="ENSSAUG00010005308.1"/>
</dbReference>
<dbReference type="GeneTree" id="ENSGT00530000063760"/>
<feature type="compositionally biased region" description="Basic and acidic residues" evidence="1">
    <location>
        <begin position="344"/>
        <end position="355"/>
    </location>
</feature>
<dbReference type="InterPro" id="IPR043448">
    <property type="entry name" value="PKHO1/2"/>
</dbReference>
<dbReference type="Gene3D" id="2.30.29.30">
    <property type="entry name" value="Pleckstrin-homology domain (PH domain)/Phosphotyrosine-binding domain (PTB)"/>
    <property type="match status" value="1"/>
</dbReference>
<feature type="compositionally biased region" description="Polar residues" evidence="1">
    <location>
        <begin position="420"/>
        <end position="429"/>
    </location>
</feature>
<feature type="compositionally biased region" description="Basic and acidic residues" evidence="1">
    <location>
        <begin position="471"/>
        <end position="483"/>
    </location>
</feature>
<dbReference type="OMA" id="MPPIKEA"/>
<dbReference type="CTD" id="80301"/>
<evidence type="ECO:0000313" key="4">
    <source>
        <dbReference type="Proteomes" id="UP000472265"/>
    </source>
</evidence>
<feature type="region of interest" description="Disordered" evidence="1">
    <location>
        <begin position="581"/>
        <end position="629"/>
    </location>
</feature>
<dbReference type="SUPFAM" id="SSF50729">
    <property type="entry name" value="PH domain-like"/>
    <property type="match status" value="1"/>
</dbReference>
<feature type="compositionally biased region" description="Basic and acidic residues" evidence="1">
    <location>
        <begin position="292"/>
        <end position="305"/>
    </location>
</feature>
<protein>
    <submittedName>
        <fullName evidence="3">Pleckstrin homology domain containing, family O member 2</fullName>
    </submittedName>
</protein>
<dbReference type="Proteomes" id="UP000472265">
    <property type="component" value="Unassembled WGS sequence"/>
</dbReference>
<feature type="compositionally biased region" description="Basic and acidic residues" evidence="1">
    <location>
        <begin position="367"/>
        <end position="377"/>
    </location>
</feature>